<dbReference type="AlphaFoldDB" id="A0A8D9E982"/>
<evidence type="ECO:0000313" key="2">
    <source>
        <dbReference type="EMBL" id="CAG6745196.1"/>
    </source>
</evidence>
<keyword evidence="1" id="KW-0472">Membrane</keyword>
<keyword evidence="1" id="KW-1133">Transmembrane helix</keyword>
<sequence>MGRSTGIILVVFVIGYPAHHPLVRLKNPVPWFVYAYVNCMGRWSTGIILVVFVIGWYPAHQPLLSPTSKESCSLVRLYVLCQMYEYRYRSTVTCDYTCGVCHRA</sequence>
<protein>
    <submittedName>
        <fullName evidence="2">Uncharacterized protein</fullName>
    </submittedName>
</protein>
<dbReference type="EMBL" id="HBUF01486831">
    <property type="protein sequence ID" value="CAG6745196.1"/>
    <property type="molecule type" value="Transcribed_RNA"/>
</dbReference>
<reference evidence="2" key="1">
    <citation type="submission" date="2021-05" db="EMBL/GenBank/DDBJ databases">
        <authorList>
            <person name="Alioto T."/>
            <person name="Alioto T."/>
            <person name="Gomez Garrido J."/>
        </authorList>
    </citation>
    <scope>NUCLEOTIDE SEQUENCE</scope>
</reference>
<proteinExistence type="predicted"/>
<organism evidence="2">
    <name type="scientific">Cacopsylla melanoneura</name>
    <dbReference type="NCBI Taxonomy" id="428564"/>
    <lineage>
        <taxon>Eukaryota</taxon>
        <taxon>Metazoa</taxon>
        <taxon>Ecdysozoa</taxon>
        <taxon>Arthropoda</taxon>
        <taxon>Hexapoda</taxon>
        <taxon>Insecta</taxon>
        <taxon>Pterygota</taxon>
        <taxon>Neoptera</taxon>
        <taxon>Paraneoptera</taxon>
        <taxon>Hemiptera</taxon>
        <taxon>Sternorrhyncha</taxon>
        <taxon>Psylloidea</taxon>
        <taxon>Psyllidae</taxon>
        <taxon>Psyllinae</taxon>
        <taxon>Cacopsylla</taxon>
    </lineage>
</organism>
<feature type="transmembrane region" description="Helical" evidence="1">
    <location>
        <begin position="41"/>
        <end position="59"/>
    </location>
</feature>
<evidence type="ECO:0000256" key="1">
    <source>
        <dbReference type="SAM" id="Phobius"/>
    </source>
</evidence>
<accession>A0A8D9E982</accession>
<name>A0A8D9E982_9HEMI</name>
<keyword evidence="1" id="KW-0812">Transmembrane</keyword>